<dbReference type="InterPro" id="IPR051459">
    <property type="entry name" value="Cytochrome_c-type_DH"/>
</dbReference>
<evidence type="ECO:0000313" key="7">
    <source>
        <dbReference type="Proteomes" id="UP001073227"/>
    </source>
</evidence>
<evidence type="ECO:0000259" key="5">
    <source>
        <dbReference type="PROSITE" id="PS51007"/>
    </source>
</evidence>
<evidence type="ECO:0000256" key="1">
    <source>
        <dbReference type="ARBA" id="ARBA00022617"/>
    </source>
</evidence>
<dbReference type="InterPro" id="IPR036909">
    <property type="entry name" value="Cyt_c-like_dom_sf"/>
</dbReference>
<dbReference type="SUPFAM" id="SSF46626">
    <property type="entry name" value="Cytochrome c"/>
    <property type="match status" value="1"/>
</dbReference>
<evidence type="ECO:0000256" key="3">
    <source>
        <dbReference type="ARBA" id="ARBA00023004"/>
    </source>
</evidence>
<dbReference type="Proteomes" id="UP001073227">
    <property type="component" value="Unassembled WGS sequence"/>
</dbReference>
<dbReference type="RefSeq" id="WP_244447006.1">
    <property type="nucleotide sequence ID" value="NZ_JAOVZR010000003.1"/>
</dbReference>
<dbReference type="PANTHER" id="PTHR35008:SF8">
    <property type="entry name" value="ALCOHOL DEHYDROGENASE CYTOCHROME C SUBUNIT"/>
    <property type="match status" value="1"/>
</dbReference>
<feature type="domain" description="Cytochrome c" evidence="5">
    <location>
        <begin position="50"/>
        <end position="135"/>
    </location>
</feature>
<keyword evidence="2 4" id="KW-0479">Metal-binding</keyword>
<keyword evidence="1 4" id="KW-0349">Heme</keyword>
<keyword evidence="7" id="KW-1185">Reference proteome</keyword>
<dbReference type="EMBL" id="JAOVZR010000003">
    <property type="protein sequence ID" value="MCY0150841.1"/>
    <property type="molecule type" value="Genomic_DNA"/>
</dbReference>
<comment type="caution">
    <text evidence="6">The sequence shown here is derived from an EMBL/GenBank/DDBJ whole genome shotgun (WGS) entry which is preliminary data.</text>
</comment>
<sequence length="147" mass="15942">MKKSSNMARNLVLGFFGIAAVVGLYKTFAPSSAPMSGSIASQFVEPTLSAAAQEGEALFNKTCAACHGQNALGTEKGPPFIHDIYNPGHHSDDAFFFAVQNGVRQHHWPYGDMPAQAQVSRDDVAKIVTYVRELQSANGIAYRQHKM</sequence>
<protein>
    <submittedName>
        <fullName evidence="6">Cytochrome c</fullName>
    </submittedName>
</protein>
<dbReference type="PROSITE" id="PS51007">
    <property type="entry name" value="CYTC"/>
    <property type="match status" value="1"/>
</dbReference>
<evidence type="ECO:0000256" key="4">
    <source>
        <dbReference type="PROSITE-ProRule" id="PRU00433"/>
    </source>
</evidence>
<name>A0ABT3ZGV4_9HYPH</name>
<evidence type="ECO:0000256" key="2">
    <source>
        <dbReference type="ARBA" id="ARBA00022723"/>
    </source>
</evidence>
<reference evidence="6" key="1">
    <citation type="submission" date="2022-10" db="EMBL/GenBank/DDBJ databases">
        <title>Hoeflea sp. G2-23, isolated from marine algae.</title>
        <authorList>
            <person name="Kristyanto S."/>
            <person name="Kim J.M."/>
            <person name="Jeon C.O."/>
        </authorList>
    </citation>
    <scope>NUCLEOTIDE SEQUENCE</scope>
    <source>
        <strain evidence="6">G2-23</strain>
    </source>
</reference>
<organism evidence="6 7">
    <name type="scientific">Hoeflea algicola</name>
    <dbReference type="NCBI Taxonomy" id="2983763"/>
    <lineage>
        <taxon>Bacteria</taxon>
        <taxon>Pseudomonadati</taxon>
        <taxon>Pseudomonadota</taxon>
        <taxon>Alphaproteobacteria</taxon>
        <taxon>Hyphomicrobiales</taxon>
        <taxon>Rhizobiaceae</taxon>
        <taxon>Hoeflea</taxon>
    </lineage>
</organism>
<dbReference type="Gene3D" id="1.10.760.10">
    <property type="entry name" value="Cytochrome c-like domain"/>
    <property type="match status" value="1"/>
</dbReference>
<dbReference type="InterPro" id="IPR009056">
    <property type="entry name" value="Cyt_c-like_dom"/>
</dbReference>
<evidence type="ECO:0000313" key="6">
    <source>
        <dbReference type="EMBL" id="MCY0150841.1"/>
    </source>
</evidence>
<accession>A0ABT3ZGV4</accession>
<dbReference type="PANTHER" id="PTHR35008">
    <property type="entry name" value="BLL4482 PROTEIN-RELATED"/>
    <property type="match status" value="1"/>
</dbReference>
<proteinExistence type="predicted"/>
<gene>
    <name evidence="6" type="ORF">OEG84_24870</name>
</gene>
<dbReference type="Pfam" id="PF00034">
    <property type="entry name" value="Cytochrom_C"/>
    <property type="match status" value="1"/>
</dbReference>
<keyword evidence="3 4" id="KW-0408">Iron</keyword>